<evidence type="ECO:0000256" key="1">
    <source>
        <dbReference type="SAM" id="SignalP"/>
    </source>
</evidence>
<protein>
    <submittedName>
        <fullName evidence="2">Sugar ABC transporter substrate-binding protein</fullName>
    </submittedName>
</protein>
<dbReference type="PROSITE" id="PS51257">
    <property type="entry name" value="PROKAR_LIPOPROTEIN"/>
    <property type="match status" value="1"/>
</dbReference>
<dbReference type="CDD" id="cd13585">
    <property type="entry name" value="PBP2_TMBP_like"/>
    <property type="match status" value="1"/>
</dbReference>
<dbReference type="AlphaFoldDB" id="A0A4V2ZUA1"/>
<proteinExistence type="predicted"/>
<keyword evidence="1" id="KW-0732">Signal</keyword>
<dbReference type="InterPro" id="IPR006059">
    <property type="entry name" value="SBP"/>
</dbReference>
<evidence type="ECO:0000313" key="2">
    <source>
        <dbReference type="EMBL" id="TDG00185.1"/>
    </source>
</evidence>
<organism evidence="2 3">
    <name type="scientific">Paenibacillus piri</name>
    <dbReference type="NCBI Taxonomy" id="2547395"/>
    <lineage>
        <taxon>Bacteria</taxon>
        <taxon>Bacillati</taxon>
        <taxon>Bacillota</taxon>
        <taxon>Bacilli</taxon>
        <taxon>Bacillales</taxon>
        <taxon>Paenibacillaceae</taxon>
        <taxon>Paenibacillus</taxon>
    </lineage>
</organism>
<dbReference type="InterPro" id="IPR050490">
    <property type="entry name" value="Bact_solute-bd_prot1"/>
</dbReference>
<accession>A0A4V2ZUA1</accession>
<dbReference type="RefSeq" id="WP_133224880.1">
    <property type="nucleotide sequence ID" value="NZ_SMRT01000001.1"/>
</dbReference>
<dbReference type="PANTHER" id="PTHR43649">
    <property type="entry name" value="ARABINOSE-BINDING PROTEIN-RELATED"/>
    <property type="match status" value="1"/>
</dbReference>
<sequence length="444" mass="48043">MKTFKKGMIACAASALLLTTACGGGASGQAGGKEAGKTAKPFEGKKITVFVQSHPWTDTIKGALPEFEAATGMKVDIQGFSDTQLQQKLAVQFTSASESPDVFMFRPYMDKILYAKNGWTTPLDDYVKKDPNYDFNDFVKSAVDENMANNKLMGIPIFSDQFVMYYRKDILEKKGISVPKTLDELKEAAKKVHDPANDLNGFVARGERNALVVGVSSYLFAEGGDFMKGDFTTGATAAVNTPEAISGFQIYADLLKNYAPQGVLNMAWPQAAGIFAQGKAAFYTEVASVYQNVTDPKKSLISDKVGFAMFPAGKNGMKPFNVAAWSLGINSKTPNKDASWAFIQWATNKENVLKVQRNGVPGTRSSVWEKKEGTETYPQDLAATIKETMKIGIGHNVPQLISVGEARDTVGSIVVKAVLGEDIKAAADKANAELQAIIDKDKTK</sequence>
<keyword evidence="3" id="KW-1185">Reference proteome</keyword>
<evidence type="ECO:0000313" key="3">
    <source>
        <dbReference type="Proteomes" id="UP000295636"/>
    </source>
</evidence>
<dbReference type="Proteomes" id="UP000295636">
    <property type="component" value="Unassembled WGS sequence"/>
</dbReference>
<reference evidence="2 3" key="1">
    <citation type="submission" date="2019-03" db="EMBL/GenBank/DDBJ databases">
        <title>This is whole genome sequence of Paenibacillus sp MS74 strain.</title>
        <authorList>
            <person name="Trinh H.N."/>
        </authorList>
    </citation>
    <scope>NUCLEOTIDE SEQUENCE [LARGE SCALE GENOMIC DNA]</scope>
    <source>
        <strain evidence="2 3">MS74</strain>
    </source>
</reference>
<dbReference type="PANTHER" id="PTHR43649:SF12">
    <property type="entry name" value="DIACETYLCHITOBIOSE BINDING PROTEIN DASA"/>
    <property type="match status" value="1"/>
</dbReference>
<dbReference type="EMBL" id="SMRT01000001">
    <property type="protein sequence ID" value="TDG00185.1"/>
    <property type="molecule type" value="Genomic_DNA"/>
</dbReference>
<dbReference type="SUPFAM" id="SSF53850">
    <property type="entry name" value="Periplasmic binding protein-like II"/>
    <property type="match status" value="1"/>
</dbReference>
<dbReference type="Gene3D" id="3.40.190.10">
    <property type="entry name" value="Periplasmic binding protein-like II"/>
    <property type="match status" value="2"/>
</dbReference>
<comment type="caution">
    <text evidence="2">The sequence shown here is derived from an EMBL/GenBank/DDBJ whole genome shotgun (WGS) entry which is preliminary data.</text>
</comment>
<feature type="chain" id="PRO_5020310432" evidence="1">
    <location>
        <begin position="27"/>
        <end position="444"/>
    </location>
</feature>
<name>A0A4V2ZUA1_9BACL</name>
<feature type="signal peptide" evidence="1">
    <location>
        <begin position="1"/>
        <end position="26"/>
    </location>
</feature>
<dbReference type="OrthoDB" id="9798191at2"/>
<gene>
    <name evidence="2" type="ORF">E1757_00625</name>
</gene>
<dbReference type="Pfam" id="PF01547">
    <property type="entry name" value="SBP_bac_1"/>
    <property type="match status" value="1"/>
</dbReference>